<dbReference type="Pfam" id="PF20516">
    <property type="entry name" value="PDDEXK_12"/>
    <property type="match status" value="1"/>
</dbReference>
<reference evidence="3 4" key="1">
    <citation type="journal article" date="2017" name="BMC Genomics">
        <title>Chromosome level assembly and secondary metabolite potential of the parasitic fungus Cordyceps militaris.</title>
        <authorList>
            <person name="Kramer G.J."/>
            <person name="Nodwell J.R."/>
        </authorList>
    </citation>
    <scope>NUCLEOTIDE SEQUENCE [LARGE SCALE GENOMIC DNA]</scope>
    <source>
        <strain evidence="3 4">ATCC 34164</strain>
    </source>
</reference>
<feature type="compositionally biased region" description="Polar residues" evidence="1">
    <location>
        <begin position="36"/>
        <end position="45"/>
    </location>
</feature>
<dbReference type="VEuPathDB" id="FungiDB:A9K55_000435"/>
<dbReference type="EMBL" id="CP023328">
    <property type="protein sequence ID" value="ATY67157.1"/>
    <property type="molecule type" value="Genomic_DNA"/>
</dbReference>
<dbReference type="AlphaFoldDB" id="A0A2H4SVN3"/>
<evidence type="ECO:0000259" key="2">
    <source>
        <dbReference type="Pfam" id="PF20516"/>
    </source>
</evidence>
<proteinExistence type="predicted"/>
<dbReference type="Proteomes" id="UP000323067">
    <property type="component" value="Chromosome i"/>
</dbReference>
<evidence type="ECO:0000313" key="4">
    <source>
        <dbReference type="Proteomes" id="UP000323067"/>
    </source>
</evidence>
<protein>
    <recommendedName>
        <fullName evidence="2">PD-(D/E)XK nuclease-like domain-containing protein</fullName>
    </recommendedName>
</protein>
<feature type="region of interest" description="Disordered" evidence="1">
    <location>
        <begin position="13"/>
        <end position="70"/>
    </location>
</feature>
<evidence type="ECO:0000313" key="3">
    <source>
        <dbReference type="EMBL" id="ATY67157.1"/>
    </source>
</evidence>
<feature type="compositionally biased region" description="Basic and acidic residues" evidence="1">
    <location>
        <begin position="16"/>
        <end position="26"/>
    </location>
</feature>
<organism evidence="3 4">
    <name type="scientific">Cordyceps militaris</name>
    <name type="common">Caterpillar fungus</name>
    <name type="synonym">Clavaria militaris</name>
    <dbReference type="NCBI Taxonomy" id="73501"/>
    <lineage>
        <taxon>Eukaryota</taxon>
        <taxon>Fungi</taxon>
        <taxon>Dikarya</taxon>
        <taxon>Ascomycota</taxon>
        <taxon>Pezizomycotina</taxon>
        <taxon>Sordariomycetes</taxon>
        <taxon>Hypocreomycetidae</taxon>
        <taxon>Hypocreales</taxon>
        <taxon>Cordycipitaceae</taxon>
        <taxon>Cordyceps</taxon>
    </lineage>
</organism>
<dbReference type="InterPro" id="IPR046797">
    <property type="entry name" value="PDDEXK_12"/>
</dbReference>
<accession>A0A2H4SVN3</accession>
<sequence length="479" mass="53658">MSGSSAIHLWLSGLPDAKRSLKRPREPNMVTPPRSCLQTERSQSPSKKRKTDKDADEDNGGSSISRSDIALSPQPFLPSLVMRPGSIYPASIGHSSAASFVSDRQSSRRSASPVKTITGLQRLDKPVLYRPIDDDNPDFEELPKDVRQLHNNILAVTIDRIDIYPAEIRTQIESLLTLRPPPDCAYRQLEKETDDNRGRLAQGTGKPDAPFFDFLPLSSLFAELETTSLQTRFALAELYQLRTIESLAKECLALRRSEAAWNALVHGPLLKLALSRQHGSVFYEYATSARILSSFRPSLITGEVSEGKMVDFVLAPRLSADLDSAIQNRLIELSRQSKSSALASSQLFVNQTDYTPLMRSPLAISIETKVAGARLEEGRLQLGIWTASWYKRMEMLGIGCGMPDYRLPTLPLILVCDHQWSLYFAIDRLDRIEIRGPLQIGMTDHLTRIYPLLTVLGLLSTWIDTTFRSWVTNTFMPRS</sequence>
<gene>
    <name evidence="3" type="ORF">A9K55_000435</name>
</gene>
<name>A0A2H4SVN3_CORMI</name>
<evidence type="ECO:0000256" key="1">
    <source>
        <dbReference type="SAM" id="MobiDB-lite"/>
    </source>
</evidence>
<feature type="domain" description="PD-(D/E)XK nuclease-like" evidence="2">
    <location>
        <begin position="233"/>
        <end position="468"/>
    </location>
</feature>
<dbReference type="VEuPathDB" id="FungiDB:CCM_09058"/>